<evidence type="ECO:0000256" key="1">
    <source>
        <dbReference type="ARBA" id="ARBA00000985"/>
    </source>
</evidence>
<dbReference type="FunFam" id="1.10.40.30:FF:000001">
    <property type="entry name" value="Argininosuccinate lyase"/>
    <property type="match status" value="1"/>
</dbReference>
<dbReference type="NCBIfam" id="TIGR00838">
    <property type="entry name" value="argH"/>
    <property type="match status" value="1"/>
</dbReference>
<evidence type="ECO:0000256" key="9">
    <source>
        <dbReference type="ARBA" id="ARBA00023239"/>
    </source>
</evidence>
<evidence type="ECO:0000256" key="7">
    <source>
        <dbReference type="ARBA" id="ARBA00022571"/>
    </source>
</evidence>
<proteinExistence type="inferred from homology"/>
<dbReference type="GO" id="GO:0042450">
    <property type="term" value="P:L-arginine biosynthetic process via ornithine"/>
    <property type="evidence" value="ECO:0007669"/>
    <property type="project" value="UniProtKB-UniRule"/>
</dbReference>
<dbReference type="EMBL" id="JAHLFG010000001">
    <property type="protein sequence ID" value="MBU3825881.1"/>
    <property type="molecule type" value="Genomic_DNA"/>
</dbReference>
<evidence type="ECO:0000256" key="8">
    <source>
        <dbReference type="ARBA" id="ARBA00022605"/>
    </source>
</evidence>
<evidence type="ECO:0000256" key="3">
    <source>
        <dbReference type="ARBA" id="ARBA00004941"/>
    </source>
</evidence>
<dbReference type="PANTHER" id="PTHR43814:SF1">
    <property type="entry name" value="ARGININOSUCCINATE LYASE"/>
    <property type="match status" value="1"/>
</dbReference>
<organism evidence="13 14">
    <name type="scientific">Candidatus Anaerobiospirillum merdipullorum</name>
    <dbReference type="NCBI Taxonomy" id="2838450"/>
    <lineage>
        <taxon>Bacteria</taxon>
        <taxon>Pseudomonadati</taxon>
        <taxon>Pseudomonadota</taxon>
        <taxon>Gammaproteobacteria</taxon>
        <taxon>Aeromonadales</taxon>
        <taxon>Succinivibrionaceae</taxon>
        <taxon>Anaerobiospirillum</taxon>
    </lineage>
</organism>
<comment type="catalytic activity">
    <reaction evidence="1 10">
        <text>2-(N(omega)-L-arginino)succinate = fumarate + L-arginine</text>
        <dbReference type="Rhea" id="RHEA:24020"/>
        <dbReference type="ChEBI" id="CHEBI:29806"/>
        <dbReference type="ChEBI" id="CHEBI:32682"/>
        <dbReference type="ChEBI" id="CHEBI:57472"/>
        <dbReference type="EC" id="4.3.2.1"/>
    </reaction>
</comment>
<dbReference type="InterPro" id="IPR008948">
    <property type="entry name" value="L-Aspartase-like"/>
</dbReference>
<dbReference type="PRINTS" id="PR00149">
    <property type="entry name" value="FUMRATELYASE"/>
</dbReference>
<dbReference type="InterPro" id="IPR000362">
    <property type="entry name" value="Fumarate_lyase_fam"/>
</dbReference>
<dbReference type="Gene3D" id="1.10.275.10">
    <property type="entry name" value="Fumarase/aspartase (N-terminal domain)"/>
    <property type="match status" value="1"/>
</dbReference>
<sequence>MALWGGRFTQGPDQRFKDFNDSLKFDYRMAIEDIEGSQAWAQALAQVGVLTAEECTRLEAALAELKAEAEQNLTAIATAGDEDIHSYVERRLIEKVGDLGKKLHTGRSRNDQVALDLKLWCAKAGARIAHSLTALERELITVAKAHVEDIFPGYTHLQRAQPVTFGHFVMAYAQMFERDYQRLQHALRLIKSSCPLGSAALAGTAYPIDRDSLAQALGFDEGSANSLDAVSDRDHVLELLSCAAISMMHLSRLSEDLIIYNSGEAHFVELSDAVTSGSSLMPQKKNPDALELIRGKCGRVCGALAGMLVTMKALPLAYDKDLQEDKERLFDAMDTWHDCLDMAALVFSGLKLRKEEAFKAAQGGYSNATELADYLVARGVPFREAHGIVGKAVLYAIEKNKALEDLSVDEFEQFHPSIGGDVYEALELHHLIHKRQVKGGTAPDAVRTQIAALEDKLASRA</sequence>
<evidence type="ECO:0000313" key="14">
    <source>
        <dbReference type="Proteomes" id="UP000824150"/>
    </source>
</evidence>
<reference evidence="13" key="2">
    <citation type="submission" date="2021-04" db="EMBL/GenBank/DDBJ databases">
        <authorList>
            <person name="Gilroy R."/>
        </authorList>
    </citation>
    <scope>NUCLEOTIDE SEQUENCE</scope>
    <source>
        <strain evidence="13">687</strain>
    </source>
</reference>
<evidence type="ECO:0000313" key="13">
    <source>
        <dbReference type="EMBL" id="MBU3825881.1"/>
    </source>
</evidence>
<dbReference type="GO" id="GO:0004056">
    <property type="term" value="F:argininosuccinate lyase activity"/>
    <property type="evidence" value="ECO:0007669"/>
    <property type="project" value="UniProtKB-UniRule"/>
</dbReference>
<dbReference type="PANTHER" id="PTHR43814">
    <property type="entry name" value="ARGININOSUCCINATE LYASE"/>
    <property type="match status" value="1"/>
</dbReference>
<comment type="similarity">
    <text evidence="4">In the N-terminal section; belongs to the lyase 1 family. Argininosuccinate lyase subfamily.</text>
</comment>
<evidence type="ECO:0000256" key="2">
    <source>
        <dbReference type="ARBA" id="ARBA00004496"/>
    </source>
</evidence>
<dbReference type="InterPro" id="IPR022761">
    <property type="entry name" value="Fumarate_lyase_N"/>
</dbReference>
<evidence type="ECO:0000256" key="4">
    <source>
        <dbReference type="ARBA" id="ARBA00005552"/>
    </source>
</evidence>
<gene>
    <name evidence="10 13" type="primary">argH</name>
    <name evidence="13" type="ORF">IAA31_00080</name>
</gene>
<dbReference type="EC" id="4.3.2.1" evidence="5 10"/>
<evidence type="ECO:0000259" key="11">
    <source>
        <dbReference type="Pfam" id="PF00206"/>
    </source>
</evidence>
<dbReference type="HAMAP" id="MF_00006">
    <property type="entry name" value="Arg_succ_lyase"/>
    <property type="match status" value="1"/>
</dbReference>
<dbReference type="Proteomes" id="UP000824150">
    <property type="component" value="Unassembled WGS sequence"/>
</dbReference>
<evidence type="ECO:0000259" key="12">
    <source>
        <dbReference type="Pfam" id="PF14698"/>
    </source>
</evidence>
<dbReference type="NCBIfam" id="NF008964">
    <property type="entry name" value="PRK12308.1"/>
    <property type="match status" value="1"/>
</dbReference>
<comment type="pathway">
    <text evidence="3 10">Amino-acid biosynthesis; L-arginine biosynthesis; L-arginine from L-ornithine and carbamoyl phosphate: step 3/3.</text>
</comment>
<dbReference type="Gene3D" id="1.10.40.30">
    <property type="entry name" value="Fumarase/aspartase (C-terminal domain)"/>
    <property type="match status" value="1"/>
</dbReference>
<evidence type="ECO:0000256" key="6">
    <source>
        <dbReference type="ARBA" id="ARBA00022490"/>
    </source>
</evidence>
<dbReference type="PRINTS" id="PR00145">
    <property type="entry name" value="ARGSUCLYASE"/>
</dbReference>
<dbReference type="InterPro" id="IPR024083">
    <property type="entry name" value="Fumarase/histidase_N"/>
</dbReference>
<comment type="similarity">
    <text evidence="10">Belongs to the lyase 1 family. Argininosuccinate lyase subfamily.</text>
</comment>
<keyword evidence="8 10" id="KW-0028">Amino-acid biosynthesis</keyword>
<reference evidence="13" key="1">
    <citation type="journal article" date="2021" name="PeerJ">
        <title>Extensive microbial diversity within the chicken gut microbiome revealed by metagenomics and culture.</title>
        <authorList>
            <person name="Gilroy R."/>
            <person name="Ravi A."/>
            <person name="Getino M."/>
            <person name="Pursley I."/>
            <person name="Horton D.L."/>
            <person name="Alikhan N.F."/>
            <person name="Baker D."/>
            <person name="Gharbi K."/>
            <person name="Hall N."/>
            <person name="Watson M."/>
            <person name="Adriaenssens E.M."/>
            <person name="Foster-Nyarko E."/>
            <person name="Jarju S."/>
            <person name="Secka A."/>
            <person name="Antonio M."/>
            <person name="Oren A."/>
            <person name="Chaudhuri R.R."/>
            <person name="La Ragione R."/>
            <person name="Hildebrand F."/>
            <person name="Pallen M.J."/>
        </authorList>
    </citation>
    <scope>NUCLEOTIDE SEQUENCE</scope>
    <source>
        <strain evidence="13">687</strain>
    </source>
</reference>
<comment type="caution">
    <text evidence="13">The sequence shown here is derived from an EMBL/GenBank/DDBJ whole genome shotgun (WGS) entry which is preliminary data.</text>
</comment>
<dbReference type="InterPro" id="IPR029419">
    <property type="entry name" value="Arg_succ_lyase_C"/>
</dbReference>
<name>A0A9E2KLB8_9GAMM</name>
<dbReference type="InterPro" id="IPR020557">
    <property type="entry name" value="Fumarate_lyase_CS"/>
</dbReference>
<dbReference type="CDD" id="cd01359">
    <property type="entry name" value="Argininosuccinate_lyase"/>
    <property type="match status" value="1"/>
</dbReference>
<dbReference type="Pfam" id="PF00206">
    <property type="entry name" value="Lyase_1"/>
    <property type="match status" value="1"/>
</dbReference>
<dbReference type="FunFam" id="1.20.200.10:FF:000006">
    <property type="entry name" value="Argininosuccinate lyase"/>
    <property type="match status" value="1"/>
</dbReference>
<dbReference type="Pfam" id="PF14698">
    <property type="entry name" value="ASL_C2"/>
    <property type="match status" value="1"/>
</dbReference>
<keyword evidence="7 10" id="KW-0055">Arginine biosynthesis</keyword>
<dbReference type="SUPFAM" id="SSF48557">
    <property type="entry name" value="L-aspartase-like"/>
    <property type="match status" value="1"/>
</dbReference>
<evidence type="ECO:0000256" key="10">
    <source>
        <dbReference type="HAMAP-Rule" id="MF_00006"/>
    </source>
</evidence>
<dbReference type="Gene3D" id="1.20.200.10">
    <property type="entry name" value="Fumarase/aspartase (Central domain)"/>
    <property type="match status" value="1"/>
</dbReference>
<dbReference type="AlphaFoldDB" id="A0A9E2KLB8"/>
<dbReference type="InterPro" id="IPR009049">
    <property type="entry name" value="Argininosuccinate_lyase"/>
</dbReference>
<feature type="domain" description="Fumarate lyase N-terminal" evidence="11">
    <location>
        <begin position="6"/>
        <end position="302"/>
    </location>
</feature>
<protein>
    <recommendedName>
        <fullName evidence="5 10">Argininosuccinate lyase</fullName>
        <shortName evidence="10">ASAL</shortName>
        <ecNumber evidence="5 10">4.3.2.1</ecNumber>
    </recommendedName>
    <alternativeName>
        <fullName evidence="10">Arginosuccinase</fullName>
    </alternativeName>
</protein>
<accession>A0A9E2KLB8</accession>
<evidence type="ECO:0000256" key="5">
    <source>
        <dbReference type="ARBA" id="ARBA00012338"/>
    </source>
</evidence>
<dbReference type="FunFam" id="1.10.275.10:FF:000002">
    <property type="entry name" value="Argininosuccinate lyase"/>
    <property type="match status" value="1"/>
</dbReference>
<keyword evidence="9 10" id="KW-0456">Lyase</keyword>
<comment type="subcellular location">
    <subcellularLocation>
        <location evidence="2 10">Cytoplasm</location>
    </subcellularLocation>
</comment>
<dbReference type="GO" id="GO:0005829">
    <property type="term" value="C:cytosol"/>
    <property type="evidence" value="ECO:0007669"/>
    <property type="project" value="TreeGrafter"/>
</dbReference>
<dbReference type="PROSITE" id="PS00163">
    <property type="entry name" value="FUMARATE_LYASES"/>
    <property type="match status" value="1"/>
</dbReference>
<feature type="domain" description="Argininosuccinate lyase C-terminal" evidence="12">
    <location>
        <begin position="365"/>
        <end position="432"/>
    </location>
</feature>
<keyword evidence="6 10" id="KW-0963">Cytoplasm</keyword>